<accession>A0A6C0LNU8</accession>
<name>A0A6C0LNU8_9ZZZZ</name>
<dbReference type="AlphaFoldDB" id="A0A6C0LNU8"/>
<organism evidence="1">
    <name type="scientific">viral metagenome</name>
    <dbReference type="NCBI Taxonomy" id="1070528"/>
    <lineage>
        <taxon>unclassified sequences</taxon>
        <taxon>metagenomes</taxon>
        <taxon>organismal metagenomes</taxon>
    </lineage>
</organism>
<proteinExistence type="predicted"/>
<dbReference type="EMBL" id="MN740532">
    <property type="protein sequence ID" value="QHU31628.1"/>
    <property type="molecule type" value="Genomic_DNA"/>
</dbReference>
<sequence>MDILVACHNEAEDGPLFLFYPPRFDTPVRFKPDFVDPYTSNRKWSNYGPESKTMIWTQYCPIYAPFSRESPIDYSVFINLFDDGWKILKPGGTIVIPLGHDFLEKGMSTEKALDNFRTFLKRLLAKKHPWESSVVRREDMPFIVSAPFEDEVYNRFVVFKKSLRMNKNKTRKNRKRRRT</sequence>
<reference evidence="1" key="1">
    <citation type="journal article" date="2020" name="Nature">
        <title>Giant virus diversity and host interactions through global metagenomics.</title>
        <authorList>
            <person name="Schulz F."/>
            <person name="Roux S."/>
            <person name="Paez-Espino D."/>
            <person name="Jungbluth S."/>
            <person name="Walsh D.A."/>
            <person name="Denef V.J."/>
            <person name="McMahon K.D."/>
            <person name="Konstantinidis K.T."/>
            <person name="Eloe-Fadrosh E.A."/>
            <person name="Kyrpides N.C."/>
            <person name="Woyke T."/>
        </authorList>
    </citation>
    <scope>NUCLEOTIDE SEQUENCE</scope>
    <source>
        <strain evidence="1">GVMAG-M-3300027963-41</strain>
    </source>
</reference>
<protein>
    <recommendedName>
        <fullName evidence="2">Methyltransferase</fullName>
    </recommendedName>
</protein>
<evidence type="ECO:0008006" key="2">
    <source>
        <dbReference type="Google" id="ProtNLM"/>
    </source>
</evidence>
<evidence type="ECO:0000313" key="1">
    <source>
        <dbReference type="EMBL" id="QHU31628.1"/>
    </source>
</evidence>